<proteinExistence type="predicted"/>
<dbReference type="KEGG" id="rsi:Runsl_3427"/>
<evidence type="ECO:0000313" key="1">
    <source>
        <dbReference type="EMBL" id="AEI49793.1"/>
    </source>
</evidence>
<keyword evidence="2" id="KW-1185">Reference proteome</keyword>
<sequence>MTMPTPSQIAKFRYGTKETLQSATGFLHFCSAEMNELLKSTEKIPGHVPAIYCLLICNKILPPAPSGTESPQRNIYFRYDLQNNIFFMEPTGNTDESGPIIAFEYEVLFFPQAMFISVKDDYIALENWLKNGQAPTLNIRSAHNNLANFINDNDGDTFILTQGHTRKLSK</sequence>
<dbReference type="EMBL" id="CP002859">
    <property type="protein sequence ID" value="AEI49793.1"/>
    <property type="molecule type" value="Genomic_DNA"/>
</dbReference>
<name>A0A7U3ZMI8_RUNSL</name>
<dbReference type="Proteomes" id="UP000000493">
    <property type="component" value="Chromosome"/>
</dbReference>
<evidence type="ECO:0000313" key="2">
    <source>
        <dbReference type="Proteomes" id="UP000000493"/>
    </source>
</evidence>
<reference evidence="1 2" key="2">
    <citation type="journal article" date="2012" name="Stand. Genomic Sci.">
        <title>Complete genome sequence of the aquatic bacterium Runella slithyformis type strain (LSU 4(T)).</title>
        <authorList>
            <person name="Copeland A."/>
            <person name="Zhang X."/>
            <person name="Misra M."/>
            <person name="Lapidus A."/>
            <person name="Nolan M."/>
            <person name="Lucas S."/>
            <person name="Deshpande S."/>
            <person name="Cheng J.F."/>
            <person name="Tapia R."/>
            <person name="Goodwin L.A."/>
            <person name="Pitluck S."/>
            <person name="Liolios K."/>
            <person name="Pagani I."/>
            <person name="Ivanova N."/>
            <person name="Mikhailova N."/>
            <person name="Pati A."/>
            <person name="Chen A."/>
            <person name="Palaniappan K."/>
            <person name="Land M."/>
            <person name="Hauser L."/>
            <person name="Pan C."/>
            <person name="Jeffries C.D."/>
            <person name="Detter J.C."/>
            <person name="Brambilla E.M."/>
            <person name="Rohde M."/>
            <person name="Djao O.D."/>
            <person name="Goker M."/>
            <person name="Sikorski J."/>
            <person name="Tindall B.J."/>
            <person name="Woyke T."/>
            <person name="Bristow J."/>
            <person name="Eisen J.A."/>
            <person name="Markowitz V."/>
            <person name="Hugenholtz P."/>
            <person name="Kyrpides N.C."/>
            <person name="Klenk H.P."/>
            <person name="Mavromatis K."/>
        </authorList>
    </citation>
    <scope>NUCLEOTIDE SEQUENCE [LARGE SCALE GENOMIC DNA]</scope>
    <source>
        <strain evidence="2">ATCC 29530 / DSM 19594 / LMG 11500 / NCIMB 11436 / LSU 4</strain>
    </source>
</reference>
<reference evidence="2" key="1">
    <citation type="submission" date="2011-06" db="EMBL/GenBank/DDBJ databases">
        <title>The complete genome of chromosome of Runella slithyformis DSM 19594.</title>
        <authorList>
            <consortium name="US DOE Joint Genome Institute (JGI-PGF)"/>
            <person name="Lucas S."/>
            <person name="Han J."/>
            <person name="Lapidus A."/>
            <person name="Bruce D."/>
            <person name="Goodwin L."/>
            <person name="Pitluck S."/>
            <person name="Peters L."/>
            <person name="Kyrpides N."/>
            <person name="Mavromatis K."/>
            <person name="Ivanova N."/>
            <person name="Ovchinnikova G."/>
            <person name="Zhang X."/>
            <person name="Misra M."/>
            <person name="Detter J.C."/>
            <person name="Tapia R."/>
            <person name="Han C."/>
            <person name="Land M."/>
            <person name="Hauser L."/>
            <person name="Markowitz V."/>
            <person name="Cheng J.-F."/>
            <person name="Hugenholtz P."/>
            <person name="Woyke T."/>
            <person name="Wu D."/>
            <person name="Tindall B."/>
            <person name="Faehrich R."/>
            <person name="Brambilla E."/>
            <person name="Klenk H.-P."/>
            <person name="Eisen J.A."/>
        </authorList>
    </citation>
    <scope>NUCLEOTIDE SEQUENCE [LARGE SCALE GENOMIC DNA]</scope>
    <source>
        <strain evidence="2">ATCC 29530 / DSM 19594 / LMG 11500 / NCIMB 11436 / LSU 4</strain>
    </source>
</reference>
<protein>
    <submittedName>
        <fullName evidence="1">Uncharacterized protein</fullName>
    </submittedName>
</protein>
<gene>
    <name evidence="1" type="ordered locus">Runsl_3427</name>
</gene>
<dbReference type="AlphaFoldDB" id="A0A7U3ZMI8"/>
<organism evidence="1 2">
    <name type="scientific">Runella slithyformis (strain ATCC 29530 / DSM 19594 / LMG 11500 / NCIMB 11436 / LSU 4)</name>
    <dbReference type="NCBI Taxonomy" id="761193"/>
    <lineage>
        <taxon>Bacteria</taxon>
        <taxon>Pseudomonadati</taxon>
        <taxon>Bacteroidota</taxon>
        <taxon>Cytophagia</taxon>
        <taxon>Cytophagales</taxon>
        <taxon>Spirosomataceae</taxon>
        <taxon>Runella</taxon>
    </lineage>
</organism>
<accession>A0A7U3ZMI8</accession>